<evidence type="ECO:0000256" key="1">
    <source>
        <dbReference type="SAM" id="MobiDB-lite"/>
    </source>
</evidence>
<organism evidence="2 3">
    <name type="scientific">Candidatus Corynebacterium faecigallinarum</name>
    <dbReference type="NCBI Taxonomy" id="2838528"/>
    <lineage>
        <taxon>Bacteria</taxon>
        <taxon>Bacillati</taxon>
        <taxon>Actinomycetota</taxon>
        <taxon>Actinomycetes</taxon>
        <taxon>Mycobacteriales</taxon>
        <taxon>Corynebacteriaceae</taxon>
        <taxon>Corynebacterium</taxon>
    </lineage>
</organism>
<evidence type="ECO:0000313" key="3">
    <source>
        <dbReference type="Proteomes" id="UP000823858"/>
    </source>
</evidence>
<dbReference type="GO" id="GO:0003677">
    <property type="term" value="F:DNA binding"/>
    <property type="evidence" value="ECO:0007669"/>
    <property type="project" value="UniProtKB-KW"/>
</dbReference>
<name>A0A9D2TN60_9CORY</name>
<evidence type="ECO:0000313" key="2">
    <source>
        <dbReference type="EMBL" id="HJC84507.1"/>
    </source>
</evidence>
<dbReference type="EMBL" id="DWVP01000004">
    <property type="protein sequence ID" value="HJC84507.1"/>
    <property type="molecule type" value="Genomic_DNA"/>
</dbReference>
<protein>
    <submittedName>
        <fullName evidence="2">DNA-binding protein</fullName>
    </submittedName>
</protein>
<feature type="region of interest" description="Disordered" evidence="1">
    <location>
        <begin position="84"/>
        <end position="112"/>
    </location>
</feature>
<reference evidence="2" key="2">
    <citation type="submission" date="2021-04" db="EMBL/GenBank/DDBJ databases">
        <authorList>
            <person name="Gilroy R."/>
        </authorList>
    </citation>
    <scope>NUCLEOTIDE SEQUENCE</scope>
    <source>
        <strain evidence="2">ChiHjej13B12-4958</strain>
    </source>
</reference>
<comment type="caution">
    <text evidence="2">The sequence shown here is derived from an EMBL/GenBank/DDBJ whole genome shotgun (WGS) entry which is preliminary data.</text>
</comment>
<accession>A0A9D2TN60</accession>
<proteinExistence type="predicted"/>
<reference evidence="2" key="1">
    <citation type="journal article" date="2021" name="PeerJ">
        <title>Extensive microbial diversity within the chicken gut microbiome revealed by metagenomics and culture.</title>
        <authorList>
            <person name="Gilroy R."/>
            <person name="Ravi A."/>
            <person name="Getino M."/>
            <person name="Pursley I."/>
            <person name="Horton D.L."/>
            <person name="Alikhan N.F."/>
            <person name="Baker D."/>
            <person name="Gharbi K."/>
            <person name="Hall N."/>
            <person name="Watson M."/>
            <person name="Adriaenssens E.M."/>
            <person name="Foster-Nyarko E."/>
            <person name="Jarju S."/>
            <person name="Secka A."/>
            <person name="Antonio M."/>
            <person name="Oren A."/>
            <person name="Chaudhuri R.R."/>
            <person name="La Ragione R."/>
            <person name="Hildebrand F."/>
            <person name="Pallen M.J."/>
        </authorList>
    </citation>
    <scope>NUCLEOTIDE SEQUENCE</scope>
    <source>
        <strain evidence="2">ChiHjej13B12-4958</strain>
    </source>
</reference>
<gene>
    <name evidence="2" type="ORF">H9751_02955</name>
</gene>
<dbReference type="Proteomes" id="UP000823858">
    <property type="component" value="Unassembled WGS sequence"/>
</dbReference>
<keyword evidence="2" id="KW-0238">DNA-binding</keyword>
<dbReference type="AlphaFoldDB" id="A0A9D2TN60"/>
<sequence length="241" mass="24997">MYAIQATYRGTSRRRADYVRQVADALGHAGGVHEARVLGAEDALVLAGDSDSATGVVLNLLQAGDFAVGIAAVTGDELDAADAYESTSGEGSDGDKPGDEDEGTAQAGSQDDPLTAQLAAAAARAAEGLRRAGQIHSRVELPGPGGVQYPGHGMEVASDITAAFTLLAHMLARRTAEGREATALMRQGHLQSEAAEMVGISKQAMSQRLAAAGWQAEQAGWQLAVHMLARTESLQSDDAFR</sequence>